<name>A0A165YRF3_9HYPH</name>
<evidence type="ECO:0000256" key="2">
    <source>
        <dbReference type="ARBA" id="ARBA00009477"/>
    </source>
</evidence>
<feature type="coiled-coil region" evidence="10">
    <location>
        <begin position="235"/>
        <end position="298"/>
    </location>
</feature>
<dbReference type="PRINTS" id="PR01490">
    <property type="entry name" value="RTXTOXIND"/>
</dbReference>
<dbReference type="Gene3D" id="2.40.30.170">
    <property type="match status" value="1"/>
</dbReference>
<evidence type="ECO:0000256" key="1">
    <source>
        <dbReference type="ARBA" id="ARBA00004377"/>
    </source>
</evidence>
<dbReference type="Pfam" id="PF26002">
    <property type="entry name" value="Beta-barrel_AprE"/>
    <property type="match status" value="1"/>
</dbReference>
<dbReference type="GO" id="GO:0009306">
    <property type="term" value="P:protein secretion"/>
    <property type="evidence" value="ECO:0007669"/>
    <property type="project" value="InterPro"/>
</dbReference>
<proteinExistence type="inferred from homology"/>
<evidence type="ECO:0000256" key="4">
    <source>
        <dbReference type="ARBA" id="ARBA00022475"/>
    </source>
</evidence>
<dbReference type="AlphaFoldDB" id="A0A165YRF3"/>
<gene>
    <name evidence="13" type="primary">hlyD_1</name>
    <name evidence="13" type="ORF">PsAD2_02210</name>
</gene>
<evidence type="ECO:0000256" key="10">
    <source>
        <dbReference type="SAM" id="Coils"/>
    </source>
</evidence>
<comment type="caution">
    <text evidence="13">The sequence shown here is derived from an EMBL/GenBank/DDBJ whole genome shotgun (WGS) entry which is preliminary data.</text>
</comment>
<evidence type="ECO:0000313" key="13">
    <source>
        <dbReference type="EMBL" id="KZL19151.1"/>
    </source>
</evidence>
<evidence type="ECO:0000256" key="5">
    <source>
        <dbReference type="ARBA" id="ARBA00022519"/>
    </source>
</evidence>
<keyword evidence="3 9" id="KW-0813">Transport</keyword>
<evidence type="ECO:0000259" key="12">
    <source>
        <dbReference type="Pfam" id="PF26002"/>
    </source>
</evidence>
<dbReference type="InterPro" id="IPR006144">
    <property type="entry name" value="Secretion_HlyD_CS"/>
</dbReference>
<dbReference type="EMBL" id="LMCB01000016">
    <property type="protein sequence ID" value="KZL19151.1"/>
    <property type="molecule type" value="Genomic_DNA"/>
</dbReference>
<keyword evidence="10" id="KW-0175">Coiled coil</keyword>
<accession>A0A165YRF3</accession>
<feature type="transmembrane region" description="Helical" evidence="9">
    <location>
        <begin position="44"/>
        <end position="62"/>
    </location>
</feature>
<dbReference type="InterPro" id="IPR058781">
    <property type="entry name" value="HH_AprE-like"/>
</dbReference>
<keyword evidence="5 9" id="KW-0997">Cell inner membrane</keyword>
<evidence type="ECO:0000256" key="9">
    <source>
        <dbReference type="RuleBase" id="RU365093"/>
    </source>
</evidence>
<dbReference type="PANTHER" id="PTHR30386:SF26">
    <property type="entry name" value="TRANSPORT PROTEIN COMB"/>
    <property type="match status" value="1"/>
</dbReference>
<evidence type="ECO:0000256" key="3">
    <source>
        <dbReference type="ARBA" id="ARBA00022448"/>
    </source>
</evidence>
<comment type="subcellular location">
    <subcellularLocation>
        <location evidence="1 9">Cell inner membrane</location>
        <topology evidence="1 9">Single-pass membrane protein</topology>
    </subcellularLocation>
</comment>
<sequence length="460" mass="51089">MRRFHVPEFAKKWIGLSEVTDQLPSSAVQVTADLEHAARARTRLLILLIAALLCAFVLWAGWAQLEEVTRGDGKVIPSAKVQVIQSLEGGIIKEVLVKTGDIVRKNDVLIRLDDTGFSSNLGELVAKQLALEIARERLEFQSVWPQRGEELVYDSYYYEKSPEIVASELSLFQANLEGLKSLGAINGSRVTQRLAELEASRNQRDKLIDLLHIAHEERELKAPLAEKQIIPRTDMMKLDREIGDLEGQINTLKVTEGRLLAAVDEAEQELEGLYTKFRQAAREELSEVQSQLDIIAQTTKGVGDKVERAEIRAPMGGIVNTIDVSTIGGVASPSQQLMTLVPSEDVLLVEAKVKPQDIAFIHQGQQALVKLSSYDFAIYGGLKGKVEGISADTVYDDVTQRNFYSVLIKIDQTELETRKKSLPILPGMIASVDILTGEKSVLAYILKPVNRAREEALRER</sequence>
<keyword evidence="7 9" id="KW-1133">Transmembrane helix</keyword>
<feature type="domain" description="AprE-like long alpha-helical hairpin" evidence="11">
    <location>
        <begin position="119"/>
        <end position="301"/>
    </location>
</feature>
<keyword evidence="14" id="KW-1185">Reference proteome</keyword>
<dbReference type="InterPro" id="IPR010129">
    <property type="entry name" value="T1SS_HlyD"/>
</dbReference>
<dbReference type="STRING" id="989403.SAMN05421798_108126"/>
<organism evidence="13 14">
    <name type="scientific">Pseudovibrio axinellae</name>
    <dbReference type="NCBI Taxonomy" id="989403"/>
    <lineage>
        <taxon>Bacteria</taxon>
        <taxon>Pseudomonadati</taxon>
        <taxon>Pseudomonadota</taxon>
        <taxon>Alphaproteobacteria</taxon>
        <taxon>Hyphomicrobiales</taxon>
        <taxon>Stappiaceae</taxon>
        <taxon>Pseudovibrio</taxon>
    </lineage>
</organism>
<dbReference type="GO" id="GO:0005886">
    <property type="term" value="C:plasma membrane"/>
    <property type="evidence" value="ECO:0007669"/>
    <property type="project" value="UniProtKB-SubCell"/>
</dbReference>
<evidence type="ECO:0000259" key="11">
    <source>
        <dbReference type="Pfam" id="PF25994"/>
    </source>
</evidence>
<dbReference type="InterPro" id="IPR050739">
    <property type="entry name" value="MFP"/>
</dbReference>
<dbReference type="NCBIfam" id="TIGR01843">
    <property type="entry name" value="type_I_hlyD"/>
    <property type="match status" value="1"/>
</dbReference>
<feature type="domain" description="AprE-like beta-barrel" evidence="12">
    <location>
        <begin position="347"/>
        <end position="437"/>
    </location>
</feature>
<evidence type="ECO:0000256" key="7">
    <source>
        <dbReference type="ARBA" id="ARBA00022989"/>
    </source>
</evidence>
<dbReference type="PATRIC" id="fig|989403.3.peg.2360"/>
<keyword evidence="6 9" id="KW-0812">Transmembrane</keyword>
<dbReference type="Pfam" id="PF25994">
    <property type="entry name" value="HH_AprE"/>
    <property type="match status" value="1"/>
</dbReference>
<keyword evidence="8 9" id="KW-0472">Membrane</keyword>
<evidence type="ECO:0000256" key="6">
    <source>
        <dbReference type="ARBA" id="ARBA00022692"/>
    </source>
</evidence>
<protein>
    <recommendedName>
        <fullName evidence="9">Membrane fusion protein (MFP) family protein</fullName>
    </recommendedName>
</protein>
<dbReference type="PROSITE" id="PS00543">
    <property type="entry name" value="HLYD_FAMILY"/>
    <property type="match status" value="1"/>
</dbReference>
<comment type="similarity">
    <text evidence="2 9">Belongs to the membrane fusion protein (MFP) (TC 8.A.1) family.</text>
</comment>
<evidence type="ECO:0000313" key="14">
    <source>
        <dbReference type="Proteomes" id="UP000076577"/>
    </source>
</evidence>
<dbReference type="RefSeq" id="WP_208979555.1">
    <property type="nucleotide sequence ID" value="NZ_FOFM01000008.1"/>
</dbReference>
<keyword evidence="4 9" id="KW-1003">Cell membrane</keyword>
<reference evidence="13 14" key="1">
    <citation type="journal article" date="2016" name="Front. Microbiol.">
        <title>Comparative Genomic Analysis Reveals a Diverse Repertoire of Genes Involved in Prokaryote-Eukaryote Interactions within the Pseudovibrio Genus.</title>
        <authorList>
            <person name="Romano S."/>
            <person name="Fernandez-Guerra A."/>
            <person name="Reen F.J."/>
            <person name="Glockner F.O."/>
            <person name="Crowley S.P."/>
            <person name="O'Sullivan O."/>
            <person name="Cotter P.D."/>
            <person name="Adams C."/>
            <person name="Dobson A.D."/>
            <person name="O'Gara F."/>
        </authorList>
    </citation>
    <scope>NUCLEOTIDE SEQUENCE [LARGE SCALE GENOMIC DNA]</scope>
    <source>
        <strain evidence="13 14">Ad2</strain>
    </source>
</reference>
<dbReference type="PANTHER" id="PTHR30386">
    <property type="entry name" value="MEMBRANE FUSION SUBUNIT OF EMRAB-TOLC MULTIDRUG EFFLUX PUMP"/>
    <property type="match status" value="1"/>
</dbReference>
<dbReference type="InterPro" id="IPR058982">
    <property type="entry name" value="Beta-barrel_AprE"/>
</dbReference>
<evidence type="ECO:0000256" key="8">
    <source>
        <dbReference type="ARBA" id="ARBA00023136"/>
    </source>
</evidence>
<dbReference type="Proteomes" id="UP000076577">
    <property type="component" value="Unassembled WGS sequence"/>
</dbReference>